<dbReference type="PRINTS" id="PR00019">
    <property type="entry name" value="LEURICHRPT"/>
</dbReference>
<evidence type="ECO:0000313" key="14">
    <source>
        <dbReference type="EMBL" id="OMP12160.1"/>
    </source>
</evidence>
<dbReference type="SUPFAM" id="SSF52058">
    <property type="entry name" value="L domain-like"/>
    <property type="match status" value="2"/>
</dbReference>
<dbReference type="PANTHER" id="PTHR48063:SF46">
    <property type="entry name" value="LEUCINE-RICH REPEAT-CONTAINING N-TERMINAL PLANT-TYPE DOMAIN-CONTAINING PROTEIN"/>
    <property type="match status" value="1"/>
</dbReference>
<accession>A0A1R3KYL2</accession>
<evidence type="ECO:0000256" key="11">
    <source>
        <dbReference type="ARBA" id="ARBA00023170"/>
    </source>
</evidence>
<keyword evidence="15" id="KW-1185">Reference proteome</keyword>
<evidence type="ECO:0000256" key="10">
    <source>
        <dbReference type="ARBA" id="ARBA00023136"/>
    </source>
</evidence>
<evidence type="ECO:0000256" key="5">
    <source>
        <dbReference type="ARBA" id="ARBA00022614"/>
    </source>
</evidence>
<keyword evidence="7" id="KW-0732">Signal</keyword>
<dbReference type="Gene3D" id="3.80.10.10">
    <property type="entry name" value="Ribonuclease Inhibitor"/>
    <property type="match status" value="1"/>
</dbReference>
<organism evidence="14 15">
    <name type="scientific">Corchorus olitorius</name>
    <dbReference type="NCBI Taxonomy" id="93759"/>
    <lineage>
        <taxon>Eukaryota</taxon>
        <taxon>Viridiplantae</taxon>
        <taxon>Streptophyta</taxon>
        <taxon>Embryophyta</taxon>
        <taxon>Tracheophyta</taxon>
        <taxon>Spermatophyta</taxon>
        <taxon>Magnoliopsida</taxon>
        <taxon>eudicotyledons</taxon>
        <taxon>Gunneridae</taxon>
        <taxon>Pentapetalae</taxon>
        <taxon>rosids</taxon>
        <taxon>malvids</taxon>
        <taxon>Malvales</taxon>
        <taxon>Malvaceae</taxon>
        <taxon>Grewioideae</taxon>
        <taxon>Apeibeae</taxon>
        <taxon>Corchorus</taxon>
    </lineage>
</organism>
<dbReference type="Proteomes" id="UP000187203">
    <property type="component" value="Unassembled WGS sequence"/>
</dbReference>
<sequence>MINLNSLDLATNMFIGPVPHNLPSCRQLKYLSLARNNFIGQVPESFKEFHSLSYLSFSNSSLHNLSSALQVLQQCKNLTTLVLTLNFRHETLPDDPNLVFENLKVLVIANCRLQGSIPQWLRNVPALQLLDLSWNHLSGTIPPWFGGYRYLFYLDLSNNSFIGEIPKSLTELQSLINGNISLEEPSPDFPFFLKRNESARGLQYNQVWSFPPTLELSHNFLSGPIWPEFGNLRNLHVLDLKFNKLSGPIPGNLSRMTSLEKLDLSYNNLSGTVPSSLESLSFLSSFSVAYNQLYGKIPSGGQFQTFPSSSFEGNKLCSDHWISCQEGNNSDEDDQKESPKSSGMNKYFVQGMVPGIIFGTVSSVLFINLYFKDLIPKFLSKWQNR</sequence>
<proteinExistence type="inferred from homology"/>
<keyword evidence="11 14" id="KW-0675">Receptor</keyword>
<evidence type="ECO:0000256" key="8">
    <source>
        <dbReference type="ARBA" id="ARBA00022737"/>
    </source>
</evidence>
<dbReference type="AlphaFoldDB" id="A0A1R3KYL2"/>
<evidence type="ECO:0000256" key="12">
    <source>
        <dbReference type="ARBA" id="ARBA00023180"/>
    </source>
</evidence>
<name>A0A1R3KYL2_9ROSI</name>
<dbReference type="EMBL" id="AWUE01009778">
    <property type="protein sequence ID" value="OMP12160.1"/>
    <property type="molecule type" value="Genomic_DNA"/>
</dbReference>
<evidence type="ECO:0000256" key="13">
    <source>
        <dbReference type="SAM" id="Phobius"/>
    </source>
</evidence>
<dbReference type="Pfam" id="PF00560">
    <property type="entry name" value="LRR_1"/>
    <property type="match status" value="2"/>
</dbReference>
<evidence type="ECO:0000256" key="3">
    <source>
        <dbReference type="ARBA" id="ARBA00009592"/>
    </source>
</evidence>
<keyword evidence="6 13" id="KW-0812">Transmembrane</keyword>
<dbReference type="FunFam" id="3.80.10.10:FF:000213">
    <property type="entry name" value="Tyrosine-sulfated glycopeptide receptor 1"/>
    <property type="match status" value="1"/>
</dbReference>
<evidence type="ECO:0000256" key="1">
    <source>
        <dbReference type="ARBA" id="ARBA00004236"/>
    </source>
</evidence>
<dbReference type="InterPro" id="IPR032675">
    <property type="entry name" value="LRR_dom_sf"/>
</dbReference>
<dbReference type="InterPro" id="IPR001611">
    <property type="entry name" value="Leu-rich_rpt"/>
</dbReference>
<keyword evidence="8" id="KW-0677">Repeat</keyword>
<feature type="transmembrane region" description="Helical" evidence="13">
    <location>
        <begin position="347"/>
        <end position="371"/>
    </location>
</feature>
<dbReference type="Pfam" id="PF13855">
    <property type="entry name" value="LRR_8"/>
    <property type="match status" value="2"/>
</dbReference>
<keyword evidence="4" id="KW-1003">Cell membrane</keyword>
<evidence type="ECO:0000256" key="2">
    <source>
        <dbReference type="ARBA" id="ARBA00004479"/>
    </source>
</evidence>
<dbReference type="STRING" id="93759.A0A1R3KYL2"/>
<comment type="similarity">
    <text evidence="3">Belongs to the RLP family.</text>
</comment>
<evidence type="ECO:0000313" key="15">
    <source>
        <dbReference type="Proteomes" id="UP000187203"/>
    </source>
</evidence>
<evidence type="ECO:0000256" key="9">
    <source>
        <dbReference type="ARBA" id="ARBA00022989"/>
    </source>
</evidence>
<keyword evidence="9 13" id="KW-1133">Transmembrane helix</keyword>
<protein>
    <submittedName>
        <fullName evidence="14">Phytosulfokine receptor</fullName>
    </submittedName>
</protein>
<comment type="subcellular location">
    <subcellularLocation>
        <location evidence="1">Cell membrane</location>
    </subcellularLocation>
    <subcellularLocation>
        <location evidence="2">Membrane</location>
        <topology evidence="2">Single-pass type I membrane protein</topology>
    </subcellularLocation>
</comment>
<dbReference type="GO" id="GO:0005886">
    <property type="term" value="C:plasma membrane"/>
    <property type="evidence" value="ECO:0007669"/>
    <property type="project" value="UniProtKB-SubCell"/>
</dbReference>
<dbReference type="PANTHER" id="PTHR48063">
    <property type="entry name" value="LRR RECEPTOR-LIKE KINASE"/>
    <property type="match status" value="1"/>
</dbReference>
<keyword evidence="5" id="KW-0433">Leucine-rich repeat</keyword>
<dbReference type="InterPro" id="IPR046956">
    <property type="entry name" value="RLP23-like"/>
</dbReference>
<keyword evidence="12" id="KW-0325">Glycoprotein</keyword>
<reference evidence="15" key="1">
    <citation type="submission" date="2013-09" db="EMBL/GenBank/DDBJ databases">
        <title>Corchorus olitorius genome sequencing.</title>
        <authorList>
            <person name="Alam M."/>
            <person name="Haque M.S."/>
            <person name="Islam M.S."/>
            <person name="Emdad E.M."/>
            <person name="Islam M.M."/>
            <person name="Ahmed B."/>
            <person name="Halim A."/>
            <person name="Hossen Q.M.M."/>
            <person name="Hossain M.Z."/>
            <person name="Ahmed R."/>
            <person name="Khan M.M."/>
            <person name="Islam R."/>
            <person name="Rashid M.M."/>
            <person name="Khan S.A."/>
            <person name="Rahman M.S."/>
            <person name="Alam M."/>
            <person name="Yahiya A.S."/>
            <person name="Khan M.S."/>
            <person name="Azam M.S."/>
            <person name="Haque T."/>
            <person name="Lashkar M.Z.H."/>
            <person name="Akhand A.I."/>
            <person name="Morshed G."/>
            <person name="Roy S."/>
            <person name="Uddin K.S."/>
            <person name="Rabeya T."/>
            <person name="Hossain A.S."/>
            <person name="Chowdhury A."/>
            <person name="Snigdha A.R."/>
            <person name="Mortoza M.S."/>
            <person name="Matin S.A."/>
            <person name="Hoque S.M.E."/>
            <person name="Islam M.K."/>
            <person name="Roy D.K."/>
            <person name="Haider R."/>
            <person name="Moosa M.M."/>
            <person name="Elias S.M."/>
            <person name="Hasan A.M."/>
            <person name="Jahan S."/>
            <person name="Shafiuddin M."/>
            <person name="Mahmood N."/>
            <person name="Shommy N.S."/>
        </authorList>
    </citation>
    <scope>NUCLEOTIDE SEQUENCE [LARGE SCALE GENOMIC DNA]</scope>
    <source>
        <strain evidence="15">cv. O-4</strain>
    </source>
</reference>
<dbReference type="OrthoDB" id="676979at2759"/>
<gene>
    <name evidence="14" type="ORF">COLO4_03437</name>
</gene>
<evidence type="ECO:0000256" key="4">
    <source>
        <dbReference type="ARBA" id="ARBA00022475"/>
    </source>
</evidence>
<evidence type="ECO:0000256" key="6">
    <source>
        <dbReference type="ARBA" id="ARBA00022692"/>
    </source>
</evidence>
<comment type="caution">
    <text evidence="14">The sequence shown here is derived from an EMBL/GenBank/DDBJ whole genome shotgun (WGS) entry which is preliminary data.</text>
</comment>
<evidence type="ECO:0000256" key="7">
    <source>
        <dbReference type="ARBA" id="ARBA00022729"/>
    </source>
</evidence>
<keyword evidence="10 13" id="KW-0472">Membrane</keyword>